<name>A0A9N9MG38_9CUCU</name>
<accession>A0A9N9MG38</accession>
<keyword evidence="3" id="KW-1185">Reference proteome</keyword>
<dbReference type="OrthoDB" id="6783990at2759"/>
<dbReference type="AlphaFoldDB" id="A0A9N9MG38"/>
<proteinExistence type="predicted"/>
<gene>
    <name evidence="2" type="ORF">CEUTPL_LOCUS4760</name>
</gene>
<keyword evidence="1" id="KW-0175">Coiled coil</keyword>
<reference evidence="2" key="1">
    <citation type="submission" date="2022-01" db="EMBL/GenBank/DDBJ databases">
        <authorList>
            <person name="King R."/>
        </authorList>
    </citation>
    <scope>NUCLEOTIDE SEQUENCE</scope>
</reference>
<evidence type="ECO:0000313" key="3">
    <source>
        <dbReference type="Proteomes" id="UP001152799"/>
    </source>
</evidence>
<feature type="coiled-coil region" evidence="1">
    <location>
        <begin position="99"/>
        <end position="126"/>
    </location>
</feature>
<sequence>MQQRSTFLRNRHLKFGGKLKTLIIYCNSFFNREGNISLPREAVGLKSKFRGTLGLIEKPVQRKRRYIGDLTGEDFGTPRKRQRNPQLVKEVVYKQRSKINSLQATVRRLRNKITNLNSLIQHLRTNRCLHKYCIQLKMFYFY</sequence>
<dbReference type="EMBL" id="OU892278">
    <property type="protein sequence ID" value="CAG9764115.1"/>
    <property type="molecule type" value="Genomic_DNA"/>
</dbReference>
<evidence type="ECO:0000313" key="2">
    <source>
        <dbReference type="EMBL" id="CAG9764115.1"/>
    </source>
</evidence>
<organism evidence="2 3">
    <name type="scientific">Ceutorhynchus assimilis</name>
    <name type="common">cabbage seed weevil</name>
    <dbReference type="NCBI Taxonomy" id="467358"/>
    <lineage>
        <taxon>Eukaryota</taxon>
        <taxon>Metazoa</taxon>
        <taxon>Ecdysozoa</taxon>
        <taxon>Arthropoda</taxon>
        <taxon>Hexapoda</taxon>
        <taxon>Insecta</taxon>
        <taxon>Pterygota</taxon>
        <taxon>Neoptera</taxon>
        <taxon>Endopterygota</taxon>
        <taxon>Coleoptera</taxon>
        <taxon>Polyphaga</taxon>
        <taxon>Cucujiformia</taxon>
        <taxon>Curculionidae</taxon>
        <taxon>Ceutorhynchinae</taxon>
        <taxon>Ceutorhynchus</taxon>
    </lineage>
</organism>
<protein>
    <submittedName>
        <fullName evidence="2">Uncharacterized protein</fullName>
    </submittedName>
</protein>
<evidence type="ECO:0000256" key="1">
    <source>
        <dbReference type="SAM" id="Coils"/>
    </source>
</evidence>
<dbReference type="Proteomes" id="UP001152799">
    <property type="component" value="Chromosome 2"/>
</dbReference>